<accession>A0ABM8B0M8</accession>
<organism evidence="1 2">
    <name type="scientific">Pseudodesulfovibrio nedwellii</name>
    <dbReference type="NCBI Taxonomy" id="2973072"/>
    <lineage>
        <taxon>Bacteria</taxon>
        <taxon>Pseudomonadati</taxon>
        <taxon>Thermodesulfobacteriota</taxon>
        <taxon>Desulfovibrionia</taxon>
        <taxon>Desulfovibrionales</taxon>
        <taxon>Desulfovibrionaceae</taxon>
    </lineage>
</organism>
<reference evidence="1 2" key="1">
    <citation type="submission" date="2022-08" db="EMBL/GenBank/DDBJ databases">
        <title>Genome Sequence of the sulphate-reducing bacterium, Pseudodesulfovibrio sp. SYK.</title>
        <authorList>
            <person name="Kondo R."/>
            <person name="Kataoka T."/>
        </authorList>
    </citation>
    <scope>NUCLEOTIDE SEQUENCE [LARGE SCALE GENOMIC DNA]</scope>
    <source>
        <strain evidence="1 2">SYK</strain>
    </source>
</reference>
<sequence length="530" mass="59305">MKIKLAKKYFAYLAKHFPVMCASGAFPLLPPATESSKWLDQLDDLSRKGIAKHSVALKRFRDDFLAAASKADTPDSAAQAQAFALSASGVITELDSIRTWEKAPELYLQIAFTGLEQTVTMPAKNERTRQKRFIKRLRGIPSLLAHAPINVEAISASSRGDSQTMVRDCARYLTDLGSSELGQTGKAPKFLGEALSSLKDFDRFVTSRPEIPDDLGPSFSIMTENVLGSKRNPDEIFAIAKEEYNKRLESLHWFESEIGNGKNWRELYDEYQGPPTENLEAVDLVVREIHRLRAFMQESPLAKVFADMGLRIAPQPLHLASSLRPIHLDPALGAWENDPSHCYVSSHLFTGRGFRDDPVRLARARKEFPFMTAMQTYPGRHLLNSQRRSLGKSPMAQITNPLFMAGWLAFAENLMDELGYLETPLDRLTHHKRGLCRAALAMIDAGLAVGSMDQSHCLSILKEAGFSHEEGLNHIRDIRLTPSRRAMPILGLYEITRLRKKSRLKLGPFCTALFAGGQLSFAHIEQHMCS</sequence>
<dbReference type="RefSeq" id="WP_281763194.1">
    <property type="nucleotide sequence ID" value="NZ_AP026709.1"/>
</dbReference>
<dbReference type="Pfam" id="PF05960">
    <property type="entry name" value="DUF885"/>
    <property type="match status" value="1"/>
</dbReference>
<evidence type="ECO:0000313" key="1">
    <source>
        <dbReference type="EMBL" id="BDQ37342.1"/>
    </source>
</evidence>
<evidence type="ECO:0000313" key="2">
    <source>
        <dbReference type="Proteomes" id="UP001317742"/>
    </source>
</evidence>
<name>A0ABM8B0M8_9BACT</name>
<gene>
    <name evidence="1" type="ORF">SYK_17020</name>
</gene>
<evidence type="ECO:0008006" key="3">
    <source>
        <dbReference type="Google" id="ProtNLM"/>
    </source>
</evidence>
<dbReference type="InterPro" id="IPR010281">
    <property type="entry name" value="DUF885"/>
</dbReference>
<dbReference type="Proteomes" id="UP001317742">
    <property type="component" value="Chromosome"/>
</dbReference>
<keyword evidence="2" id="KW-1185">Reference proteome</keyword>
<protein>
    <recommendedName>
        <fullName evidence="3">DUF885 domain-containing protein</fullName>
    </recommendedName>
</protein>
<proteinExistence type="predicted"/>
<dbReference type="EMBL" id="AP026709">
    <property type="protein sequence ID" value="BDQ37342.1"/>
    <property type="molecule type" value="Genomic_DNA"/>
</dbReference>